<evidence type="ECO:0000256" key="9">
    <source>
        <dbReference type="ARBA" id="ARBA00032235"/>
    </source>
</evidence>
<dbReference type="Pfam" id="PF01131">
    <property type="entry name" value="Topoisom_bac"/>
    <property type="match status" value="1"/>
</dbReference>
<dbReference type="Gene3D" id="3.40.50.140">
    <property type="match status" value="1"/>
</dbReference>
<organism evidence="12 13">
    <name type="scientific">Bacillus mycoides</name>
    <dbReference type="NCBI Taxonomy" id="1405"/>
    <lineage>
        <taxon>Bacteria</taxon>
        <taxon>Bacillati</taxon>
        <taxon>Bacillota</taxon>
        <taxon>Bacilli</taxon>
        <taxon>Bacillales</taxon>
        <taxon>Bacillaceae</taxon>
        <taxon>Bacillus</taxon>
        <taxon>Bacillus cereus group</taxon>
    </lineage>
</organism>
<keyword evidence="12" id="KW-0614">Plasmid</keyword>
<dbReference type="PROSITE" id="PS52039">
    <property type="entry name" value="TOPO_IA_2"/>
    <property type="match status" value="1"/>
</dbReference>
<dbReference type="Gene3D" id="2.70.20.10">
    <property type="entry name" value="Topoisomerase I, domain 3"/>
    <property type="match status" value="1"/>
</dbReference>
<dbReference type="AlphaFoldDB" id="A0A1W6AJD1"/>
<dbReference type="PANTHER" id="PTHR11390:SF21">
    <property type="entry name" value="DNA TOPOISOMERASE 3-ALPHA"/>
    <property type="match status" value="1"/>
</dbReference>
<dbReference type="InterPro" id="IPR006171">
    <property type="entry name" value="TOPRIM_dom"/>
</dbReference>
<evidence type="ECO:0000313" key="13">
    <source>
        <dbReference type="Proteomes" id="UP000192932"/>
    </source>
</evidence>
<dbReference type="GO" id="GO:0006310">
    <property type="term" value="P:DNA recombination"/>
    <property type="evidence" value="ECO:0007669"/>
    <property type="project" value="TreeGrafter"/>
</dbReference>
<dbReference type="GO" id="GO:0043597">
    <property type="term" value="C:cytoplasmic replication fork"/>
    <property type="evidence" value="ECO:0007669"/>
    <property type="project" value="TreeGrafter"/>
</dbReference>
<dbReference type="SUPFAM" id="SSF56712">
    <property type="entry name" value="Prokaryotic type I DNA topoisomerase"/>
    <property type="match status" value="1"/>
</dbReference>
<keyword evidence="5" id="KW-0238">DNA-binding</keyword>
<evidence type="ECO:0000256" key="10">
    <source>
        <dbReference type="ARBA" id="ARBA00032877"/>
    </source>
</evidence>
<dbReference type="InterPro" id="IPR013825">
    <property type="entry name" value="Topo_IA_cen_sub2"/>
</dbReference>
<dbReference type="PROSITE" id="PS00396">
    <property type="entry name" value="TOPO_IA_1"/>
    <property type="match status" value="1"/>
</dbReference>
<gene>
    <name evidence="12" type="ORF">B7492_33485</name>
</gene>
<geneLocation type="plasmid" evidence="12 13">
    <name>unnamed5</name>
</geneLocation>
<dbReference type="InterPro" id="IPR023406">
    <property type="entry name" value="Topo_IA_AS"/>
</dbReference>
<keyword evidence="6 12" id="KW-0413">Isomerase</keyword>
<evidence type="ECO:0000256" key="3">
    <source>
        <dbReference type="ARBA" id="ARBA00012891"/>
    </source>
</evidence>
<dbReference type="InterPro" id="IPR023405">
    <property type="entry name" value="Topo_IA_core_domain"/>
</dbReference>
<evidence type="ECO:0000256" key="5">
    <source>
        <dbReference type="ARBA" id="ARBA00023125"/>
    </source>
</evidence>
<dbReference type="GO" id="GO:0003677">
    <property type="term" value="F:DNA binding"/>
    <property type="evidence" value="ECO:0007669"/>
    <property type="project" value="UniProtKB-KW"/>
</dbReference>
<evidence type="ECO:0000256" key="1">
    <source>
        <dbReference type="ARBA" id="ARBA00000213"/>
    </source>
</evidence>
<dbReference type="RefSeq" id="WP_085313631.1">
    <property type="nucleotide sequence ID" value="NZ_CP020748.1"/>
</dbReference>
<dbReference type="SMART" id="SM00493">
    <property type="entry name" value="TOPRIM"/>
    <property type="match status" value="1"/>
</dbReference>
<dbReference type="CDD" id="cd03362">
    <property type="entry name" value="TOPRIM_TopoIA_TopoIII"/>
    <property type="match status" value="1"/>
</dbReference>
<evidence type="ECO:0000256" key="8">
    <source>
        <dbReference type="ARBA" id="ARBA00031985"/>
    </source>
</evidence>
<dbReference type="GO" id="GO:0006281">
    <property type="term" value="P:DNA repair"/>
    <property type="evidence" value="ECO:0007669"/>
    <property type="project" value="TreeGrafter"/>
</dbReference>
<evidence type="ECO:0000256" key="7">
    <source>
        <dbReference type="ARBA" id="ARBA00030003"/>
    </source>
</evidence>
<name>A0A1W6AJD1_BACMY</name>
<dbReference type="GO" id="GO:0006265">
    <property type="term" value="P:DNA topological change"/>
    <property type="evidence" value="ECO:0007669"/>
    <property type="project" value="InterPro"/>
</dbReference>
<dbReference type="InterPro" id="IPR034144">
    <property type="entry name" value="TOPRIM_TopoIII"/>
</dbReference>
<protein>
    <recommendedName>
        <fullName evidence="3">DNA topoisomerase</fullName>
        <ecNumber evidence="3">5.6.2.1</ecNumber>
    </recommendedName>
    <alternativeName>
        <fullName evidence="10">Omega-protein</fullName>
    </alternativeName>
    <alternativeName>
        <fullName evidence="9">Relaxing enzyme</fullName>
    </alternativeName>
    <alternativeName>
        <fullName evidence="7">Swivelase</fullName>
    </alternativeName>
    <alternativeName>
        <fullName evidence="8">Untwisting enzyme</fullName>
    </alternativeName>
</protein>
<dbReference type="Gene3D" id="1.10.290.10">
    <property type="entry name" value="Topoisomerase I, domain 4"/>
    <property type="match status" value="1"/>
</dbReference>
<dbReference type="SMART" id="SM00436">
    <property type="entry name" value="TOP1Bc"/>
    <property type="match status" value="1"/>
</dbReference>
<comment type="catalytic activity">
    <reaction evidence="1">
        <text>ATP-independent breakage of single-stranded DNA, followed by passage and rejoining.</text>
        <dbReference type="EC" id="5.6.2.1"/>
    </reaction>
</comment>
<dbReference type="InterPro" id="IPR013826">
    <property type="entry name" value="Topo_IA_cen_sub3"/>
</dbReference>
<keyword evidence="4" id="KW-0799">Topoisomerase</keyword>
<feature type="domain" description="Topo IA-type catalytic" evidence="11">
    <location>
        <begin position="157"/>
        <end position="581"/>
    </location>
</feature>
<dbReference type="EC" id="5.6.2.1" evidence="3"/>
<proteinExistence type="inferred from homology"/>
<dbReference type="PANTHER" id="PTHR11390">
    <property type="entry name" value="PROKARYOTIC DNA TOPOISOMERASE"/>
    <property type="match status" value="1"/>
</dbReference>
<dbReference type="InterPro" id="IPR013824">
    <property type="entry name" value="Topo_IA_cen_sub1"/>
</dbReference>
<dbReference type="GO" id="GO:0003917">
    <property type="term" value="F:DNA topoisomerase type I (single strand cut, ATP-independent) activity"/>
    <property type="evidence" value="ECO:0007669"/>
    <property type="project" value="UniProtKB-EC"/>
</dbReference>
<dbReference type="Pfam" id="PF01751">
    <property type="entry name" value="Toprim"/>
    <property type="match status" value="1"/>
</dbReference>
<reference evidence="12 13" key="1">
    <citation type="submission" date="2017-04" db="EMBL/GenBank/DDBJ databases">
        <title>The Characteristic of a Fine Plant Growth-Promoting Rhizobacteria Bacillus mycoides Gnyt1 and its Whole Genome Sequencing Analysis.</title>
        <authorList>
            <person name="Li J.H."/>
            <person name="Yao T."/>
        </authorList>
    </citation>
    <scope>NUCLEOTIDE SEQUENCE [LARGE SCALE GENOMIC DNA]</scope>
    <source>
        <strain evidence="12 13">Gnyt1</strain>
        <plasmid evidence="13">Plasmid unnamed5</plasmid>
    </source>
</reference>
<sequence length="691" mass="77966">MMKELFVCEKPSQAEDYAKALSGGSTRKNGYYEGNDGRIYTYAFGHLVECVNPDQINPDFGWKGDPSNLPFFLRDIPLQVKDDAGVRKQYKIVVNLMKQAELIYCSTDAGREGQHIFSKIFKKGNIGNKKIMRLWVRDQTESGIKKAFQEAKDNSEYAGLVLAGKLREESDMLIGLNATQLLTKLSNSPSVLSLGRVQTPTLAMIVKRDYIIENFKKVKHFTIVAPVKNLGKDSTKLFEMVLEKDEQLTQEDAQARLDVLGNRTGYSVKSERVKEKPRKLFSLTSLQVYMNKKVGWSASKTLEVLQKLYDKKFVSYPRTSSEYLANDEELPGLLACHSSNEWVKSIIDNGWEIEQTFVDPSKVSDHEAVIITTEKPSSLVSDERKLYDEIFLRFVSAFYPPADFEKVTASFKDGPETFKATEKVLREPGWLVLENKEVQESVLQSTKLDVIGDYTLKEKETKPPARYSEGTILEDMEKAGKYVESKESKAILKAAEGVGTPATRAQILETLKKRNFIEEKGKHLISTKLGRTVIMMMPPSFCLYSAELTAEFETSLAQIERNEKTEKEFYDDLESLIGRIAAEIRANIKNVQGAVKAATAREVIAKCPKCGKPIYENTKSFSCSGYKEGCKVSLWKNGLEKLGKKNITKNEAAKLLSDQVIKVKLKSANTGNSYSKEVRFNKEKCWVEFAN</sequence>
<evidence type="ECO:0000313" key="12">
    <source>
        <dbReference type="EMBL" id="ARJ25947.1"/>
    </source>
</evidence>
<dbReference type="PRINTS" id="PR00417">
    <property type="entry name" value="PRTPISMRASEI"/>
</dbReference>
<evidence type="ECO:0000256" key="4">
    <source>
        <dbReference type="ARBA" id="ARBA00023029"/>
    </source>
</evidence>
<evidence type="ECO:0000256" key="6">
    <source>
        <dbReference type="ARBA" id="ARBA00023235"/>
    </source>
</evidence>
<dbReference type="Proteomes" id="UP000192932">
    <property type="component" value="Plasmid unnamed5"/>
</dbReference>
<accession>A0A1W6AJD1</accession>
<dbReference type="EMBL" id="CP020748">
    <property type="protein sequence ID" value="ARJ25947.1"/>
    <property type="molecule type" value="Genomic_DNA"/>
</dbReference>
<dbReference type="SMART" id="SM00437">
    <property type="entry name" value="TOP1Ac"/>
    <property type="match status" value="1"/>
</dbReference>
<evidence type="ECO:0000256" key="2">
    <source>
        <dbReference type="ARBA" id="ARBA00009446"/>
    </source>
</evidence>
<dbReference type="InterPro" id="IPR003602">
    <property type="entry name" value="Topo_IA_DNA-bd_dom"/>
</dbReference>
<dbReference type="InterPro" id="IPR000380">
    <property type="entry name" value="Topo_IA"/>
</dbReference>
<dbReference type="Gene3D" id="1.10.460.10">
    <property type="entry name" value="Topoisomerase I, domain 2"/>
    <property type="match status" value="1"/>
</dbReference>
<dbReference type="CDD" id="cd00186">
    <property type="entry name" value="TOP1Ac"/>
    <property type="match status" value="1"/>
</dbReference>
<dbReference type="InterPro" id="IPR013497">
    <property type="entry name" value="Topo_IA_cen"/>
</dbReference>
<dbReference type="InterPro" id="IPR003601">
    <property type="entry name" value="Topo_IA_2"/>
</dbReference>
<comment type="similarity">
    <text evidence="2">Belongs to the type IA topoisomerase family.</text>
</comment>
<evidence type="ECO:0000259" key="11">
    <source>
        <dbReference type="PROSITE" id="PS52039"/>
    </source>
</evidence>